<evidence type="ECO:0000256" key="2">
    <source>
        <dbReference type="RuleBase" id="RU366025"/>
    </source>
</evidence>
<dbReference type="Proteomes" id="UP000278807">
    <property type="component" value="Unassembled WGS sequence"/>
</dbReference>
<dbReference type="AlphaFoldDB" id="A0A0R3T2Q8"/>
<protein>
    <recommendedName>
        <fullName evidence="2">Ubiquitin carboxyl-terminal hydrolase</fullName>
        <ecNumber evidence="2">3.4.19.12</ecNumber>
    </recommendedName>
</protein>
<evidence type="ECO:0000259" key="4">
    <source>
        <dbReference type="PROSITE" id="PS50235"/>
    </source>
</evidence>
<keyword evidence="2" id="KW-0833">Ubl conjugation pathway</keyword>
<dbReference type="Gene3D" id="3.90.70.10">
    <property type="entry name" value="Cysteine proteinases"/>
    <property type="match status" value="1"/>
</dbReference>
<evidence type="ECO:0000313" key="6">
    <source>
        <dbReference type="EMBL" id="VDN97101.1"/>
    </source>
</evidence>
<dbReference type="InterPro" id="IPR018200">
    <property type="entry name" value="USP_CS"/>
</dbReference>
<comment type="similarity">
    <text evidence="2">Belongs to the peptidase C19 family.</text>
</comment>
<gene>
    <name evidence="6" type="ORF">HNAJ_LOCUS1242</name>
</gene>
<dbReference type="PANTHER" id="PTHR21646:SF86">
    <property type="entry name" value="UBIQUITIN CARBOXYL-TERMINAL HYDROLASE"/>
    <property type="match status" value="1"/>
</dbReference>
<dbReference type="SMART" id="SM00695">
    <property type="entry name" value="DUSP"/>
    <property type="match status" value="2"/>
</dbReference>
<feature type="compositionally biased region" description="Basic residues" evidence="3">
    <location>
        <begin position="176"/>
        <end position="185"/>
    </location>
</feature>
<dbReference type="InterPro" id="IPR006615">
    <property type="entry name" value="Pept_C19_DUSP"/>
</dbReference>
<dbReference type="InterPro" id="IPR028889">
    <property type="entry name" value="USP"/>
</dbReference>
<dbReference type="PROSITE" id="PS00973">
    <property type="entry name" value="USP_2"/>
    <property type="match status" value="1"/>
</dbReference>
<organism evidence="8">
    <name type="scientific">Rodentolepis nana</name>
    <name type="common">Dwarf tapeworm</name>
    <name type="synonym">Hymenolepis nana</name>
    <dbReference type="NCBI Taxonomy" id="102285"/>
    <lineage>
        <taxon>Eukaryota</taxon>
        <taxon>Metazoa</taxon>
        <taxon>Spiralia</taxon>
        <taxon>Lophotrochozoa</taxon>
        <taxon>Platyhelminthes</taxon>
        <taxon>Cestoda</taxon>
        <taxon>Eucestoda</taxon>
        <taxon>Cyclophyllidea</taxon>
        <taxon>Hymenolepididae</taxon>
        <taxon>Rodentolepis</taxon>
    </lineage>
</organism>
<keyword evidence="2" id="KW-0378">Hydrolase</keyword>
<dbReference type="EC" id="3.4.19.12" evidence="2"/>
<reference evidence="6 7" key="2">
    <citation type="submission" date="2018-11" db="EMBL/GenBank/DDBJ databases">
        <authorList>
            <consortium name="Pathogen Informatics"/>
        </authorList>
    </citation>
    <scope>NUCLEOTIDE SEQUENCE [LARGE SCALE GENOMIC DNA]</scope>
</reference>
<dbReference type="Pfam" id="PF06337">
    <property type="entry name" value="DUSP"/>
    <property type="match status" value="2"/>
</dbReference>
<dbReference type="EMBL" id="UZAE01000457">
    <property type="protein sequence ID" value="VDN97101.1"/>
    <property type="molecule type" value="Genomic_DNA"/>
</dbReference>
<dbReference type="WBParaSite" id="HNAJ_0000124201-mRNA-1">
    <property type="protein sequence ID" value="HNAJ_0000124201-mRNA-1"/>
    <property type="gene ID" value="HNAJ_0000124201"/>
</dbReference>
<feature type="domain" description="DUSP" evidence="5">
    <location>
        <begin position="612"/>
        <end position="714"/>
    </location>
</feature>
<feature type="domain" description="USP" evidence="4">
    <location>
        <begin position="30"/>
        <end position="513"/>
    </location>
</feature>
<feature type="domain" description="DUSP" evidence="5">
    <location>
        <begin position="508"/>
        <end position="603"/>
    </location>
</feature>
<dbReference type="PANTHER" id="PTHR21646">
    <property type="entry name" value="UBIQUITIN CARBOXYL-TERMINAL HYDROLASE"/>
    <property type="match status" value="1"/>
</dbReference>
<evidence type="ECO:0000259" key="5">
    <source>
        <dbReference type="PROSITE" id="PS51283"/>
    </source>
</evidence>
<name>A0A0R3T2Q8_RODNA</name>
<evidence type="ECO:0000256" key="3">
    <source>
        <dbReference type="SAM" id="MobiDB-lite"/>
    </source>
</evidence>
<keyword evidence="7" id="KW-1185">Reference proteome</keyword>
<evidence type="ECO:0000313" key="7">
    <source>
        <dbReference type="Proteomes" id="UP000278807"/>
    </source>
</evidence>
<evidence type="ECO:0000256" key="1">
    <source>
        <dbReference type="ARBA" id="ARBA00000707"/>
    </source>
</evidence>
<accession>A0A0R3T2Q8</accession>
<dbReference type="InterPro" id="IPR050185">
    <property type="entry name" value="Ub_carboxyl-term_hydrolase"/>
</dbReference>
<feature type="region of interest" description="Disordered" evidence="3">
    <location>
        <begin position="253"/>
        <end position="272"/>
    </location>
</feature>
<dbReference type="InterPro" id="IPR001394">
    <property type="entry name" value="Peptidase_C19_UCH"/>
</dbReference>
<feature type="region of interest" description="Disordered" evidence="3">
    <location>
        <begin position="150"/>
        <end position="203"/>
    </location>
</feature>
<dbReference type="SUPFAM" id="SSF143791">
    <property type="entry name" value="DUSP-like"/>
    <property type="match status" value="2"/>
</dbReference>
<reference evidence="8" key="1">
    <citation type="submission" date="2017-02" db="UniProtKB">
        <authorList>
            <consortium name="WormBaseParasite"/>
        </authorList>
    </citation>
    <scope>IDENTIFICATION</scope>
</reference>
<dbReference type="GO" id="GO:0004843">
    <property type="term" value="F:cysteine-type deubiquitinase activity"/>
    <property type="evidence" value="ECO:0007669"/>
    <property type="project" value="UniProtKB-UniRule"/>
</dbReference>
<dbReference type="SUPFAM" id="SSF54001">
    <property type="entry name" value="Cysteine proteinases"/>
    <property type="match status" value="1"/>
</dbReference>
<dbReference type="GO" id="GO:0006508">
    <property type="term" value="P:proteolysis"/>
    <property type="evidence" value="ECO:0007669"/>
    <property type="project" value="UniProtKB-KW"/>
</dbReference>
<keyword evidence="2" id="KW-0645">Protease</keyword>
<dbReference type="PROSITE" id="PS51283">
    <property type="entry name" value="DUSP"/>
    <property type="match status" value="2"/>
</dbReference>
<dbReference type="OrthoDB" id="73004at2759"/>
<keyword evidence="2" id="KW-0788">Thiol protease</keyword>
<dbReference type="STRING" id="102285.A0A0R3T2Q8"/>
<dbReference type="GO" id="GO:0016579">
    <property type="term" value="P:protein deubiquitination"/>
    <property type="evidence" value="ECO:0007669"/>
    <property type="project" value="InterPro"/>
</dbReference>
<sequence length="938" mass="105176">MNSVNKILPDYADDKLNDDDSQCDSAIGLVGLRNIGNTCFMNSALQIVLNVSPFTRLFNARAQTWSQQSQMPLSKAYLQLLNDMGHLDVQVGAPIRRNAATPGRILDVMRIAHPIYRGFYQHDSQEFLRTFLGDLHEELKLTPFNESKYPSSAPAVNGVKSENGSGDVNYNDKMLWKNKRGRNRKSKELNPQSPKTEPAKPLPLSSSAVKDVFQGCTVTCVKCLSCEKVFHRNEVFLDLSLPISLPHSKPKITELTGTPHAQFPSTSTSPRLSSAIINTNSTSSNSLSNNSKSLFRQSVDTSMGLFYWASLYLVWMLTWIKSVPPISYLTYYLVSALMWLKRSAITWDYSLSGVDKNMAWEKNIELEDCLDTFFDVSELSGENMYYCGNCSKYTNGRMHLEITKLPEILCLHLKRFRLDFNTSKIYSRVNFPLHGLSLKKYLHTSCKDKVWEYDLSGVVCHTGNMRFGHYFTYALNNGDGEWYEFNDSVVSHVDADTISSLTSEAYLLVYRKRQDYIRPIRDQFSIKESQQVAYISIHWLLRFSEFADPGPITNSDFLCNHGALQPLLAADRDKYYTVVPYEMWNYLYSHFGGGPYVDDLRPCDVCQEKLNLLEARRKQEFDAFNESPANSEYMYVISREWFKSWANFVCGHEVEPPGPINNSRILESFGSLPGNYKIRMPQASDQIDWVSQSQWNFLFSTYGGGPEHAVRNCDFVEKNVTDEAEAIEKNDKPEFMDVENGGNFGSGCAEEIDKGEMELFENGIGKVAPNSLELAIDEEESNKSPNEDVITLSSHLETHALNENGNSSADANCPILSPLTINCSSSNSTSGVGTMSFQTEGSHKIESYSVPSPNSYPTNSTTSSSSAFGDVKNGFNETLGKGCAALEQVQKDTHGPSLNGKMNGGERELEPMDAEVTPQHHLLSINGTASAKNGRPDL</sequence>
<dbReference type="InterPro" id="IPR038765">
    <property type="entry name" value="Papain-like_cys_pep_sf"/>
</dbReference>
<evidence type="ECO:0000313" key="8">
    <source>
        <dbReference type="WBParaSite" id="HNAJ_0000124201-mRNA-1"/>
    </source>
</evidence>
<dbReference type="PROSITE" id="PS50235">
    <property type="entry name" value="USP_3"/>
    <property type="match status" value="1"/>
</dbReference>
<proteinExistence type="inferred from homology"/>
<feature type="region of interest" description="Disordered" evidence="3">
    <location>
        <begin position="845"/>
        <end position="867"/>
    </location>
</feature>
<comment type="catalytic activity">
    <reaction evidence="1 2">
        <text>Thiol-dependent hydrolysis of ester, thioester, amide, peptide and isopeptide bonds formed by the C-terminal Gly of ubiquitin (a 76-residue protein attached to proteins as an intracellular targeting signal).</text>
        <dbReference type="EC" id="3.4.19.12"/>
    </reaction>
</comment>
<feature type="compositionally biased region" description="Low complexity" evidence="3">
    <location>
        <begin position="847"/>
        <end position="866"/>
    </location>
</feature>
<dbReference type="Gene3D" id="3.30.2230.10">
    <property type="entry name" value="DUSP-like"/>
    <property type="match status" value="2"/>
</dbReference>
<dbReference type="PROSITE" id="PS00972">
    <property type="entry name" value="USP_1"/>
    <property type="match status" value="1"/>
</dbReference>
<dbReference type="Pfam" id="PF00443">
    <property type="entry name" value="UCH"/>
    <property type="match status" value="1"/>
</dbReference>
<dbReference type="InterPro" id="IPR035927">
    <property type="entry name" value="DUSP-like_sf"/>
</dbReference>